<gene>
    <name evidence="2" type="ORF">H2200_004291</name>
</gene>
<name>A0AA38XCV3_9EURO</name>
<sequence length="344" mass="39432">MVTLRNGKQSYDVAGRADGALKQTRVQSSIPADKENLDPESHIAEEARMDVEDSAADQVCNSHATTPIVKLDAPLDKKRRRPGDQSCEEDNASTTTQEQDRLRHEDHDRPSKHHDAKKKPLERNRKALEIEWDRSQLRDPRLSPERVLLPRRIEFDLTEEEKQFFKGSPAKRPKKKGRLNTVDEDKIFRKEAKKNVAHCFHELYICYEKGPKASPTYDSSGFELDYWKVAEWMSPKPYNKRAMVNGMEKRLKRDSDERSKMAAAFFQGGSAPEGGDGHYAFDLLKDKVSKDLGIAWHKITAAHVEEWARMGLPKEDPCNYVTSTVSKEEKRRFLSLLKGGSLRK</sequence>
<dbReference type="AlphaFoldDB" id="A0AA38XCV3"/>
<keyword evidence="3" id="KW-1185">Reference proteome</keyword>
<evidence type="ECO:0000313" key="2">
    <source>
        <dbReference type="EMBL" id="KAJ9611108.1"/>
    </source>
</evidence>
<feature type="compositionally biased region" description="Basic and acidic residues" evidence="1">
    <location>
        <begin position="32"/>
        <end position="51"/>
    </location>
</feature>
<evidence type="ECO:0000256" key="1">
    <source>
        <dbReference type="SAM" id="MobiDB-lite"/>
    </source>
</evidence>
<evidence type="ECO:0000313" key="3">
    <source>
        <dbReference type="Proteomes" id="UP001172673"/>
    </source>
</evidence>
<accession>A0AA38XCV3</accession>
<protein>
    <submittedName>
        <fullName evidence="2">Uncharacterized protein</fullName>
    </submittedName>
</protein>
<comment type="caution">
    <text evidence="2">The sequence shown here is derived from an EMBL/GenBank/DDBJ whole genome shotgun (WGS) entry which is preliminary data.</text>
</comment>
<reference evidence="2" key="1">
    <citation type="submission" date="2022-10" db="EMBL/GenBank/DDBJ databases">
        <title>Culturing micro-colonial fungi from biological soil crusts in the Mojave desert and describing Neophaeococcomyces mojavensis, and introducing the new genera and species Taxawa tesnikishii.</title>
        <authorList>
            <person name="Kurbessoian T."/>
            <person name="Stajich J.E."/>
        </authorList>
    </citation>
    <scope>NUCLEOTIDE SEQUENCE</scope>
    <source>
        <strain evidence="2">TK_41</strain>
    </source>
</reference>
<feature type="compositionally biased region" description="Basic and acidic residues" evidence="1">
    <location>
        <begin position="98"/>
        <end position="109"/>
    </location>
</feature>
<organism evidence="2 3">
    <name type="scientific">Cladophialophora chaetospira</name>
    <dbReference type="NCBI Taxonomy" id="386627"/>
    <lineage>
        <taxon>Eukaryota</taxon>
        <taxon>Fungi</taxon>
        <taxon>Dikarya</taxon>
        <taxon>Ascomycota</taxon>
        <taxon>Pezizomycotina</taxon>
        <taxon>Eurotiomycetes</taxon>
        <taxon>Chaetothyriomycetidae</taxon>
        <taxon>Chaetothyriales</taxon>
        <taxon>Herpotrichiellaceae</taxon>
        <taxon>Cladophialophora</taxon>
    </lineage>
</organism>
<dbReference type="Proteomes" id="UP001172673">
    <property type="component" value="Unassembled WGS sequence"/>
</dbReference>
<proteinExistence type="predicted"/>
<dbReference type="EMBL" id="JAPDRK010000006">
    <property type="protein sequence ID" value="KAJ9611108.1"/>
    <property type="molecule type" value="Genomic_DNA"/>
</dbReference>
<feature type="region of interest" description="Disordered" evidence="1">
    <location>
        <begin position="1"/>
        <end position="122"/>
    </location>
</feature>